<comment type="caution">
    <text evidence="2">The sequence shown here is derived from an EMBL/GenBank/DDBJ whole genome shotgun (WGS) entry which is preliminary data.</text>
</comment>
<keyword evidence="1" id="KW-0472">Membrane</keyword>
<protein>
    <submittedName>
        <fullName evidence="2">Type VII secretion protein EccB</fullName>
    </submittedName>
</protein>
<dbReference type="PANTHER" id="PTHR40765:SF2">
    <property type="entry name" value="ESX-2 SECRETION SYSTEM ATPASE ECCB2"/>
    <property type="match status" value="1"/>
</dbReference>
<name>A0A6I2F3S9_9MICO</name>
<dbReference type="GO" id="GO:0005576">
    <property type="term" value="C:extracellular region"/>
    <property type="evidence" value="ECO:0007669"/>
    <property type="project" value="TreeGrafter"/>
</dbReference>
<proteinExistence type="predicted"/>
<dbReference type="RefSeq" id="WP_153683392.1">
    <property type="nucleotide sequence ID" value="NZ_WJIF01000002.1"/>
</dbReference>
<dbReference type="AlphaFoldDB" id="A0A6I2F3S9"/>
<dbReference type="Pfam" id="PF05108">
    <property type="entry name" value="T7SS_ESX1_EccB"/>
    <property type="match status" value="1"/>
</dbReference>
<dbReference type="InterPro" id="IPR044857">
    <property type="entry name" value="T7SS_EccB_R1"/>
</dbReference>
<accession>A0A6I2F3S9</accession>
<keyword evidence="3" id="KW-1185">Reference proteome</keyword>
<dbReference type="NCBIfam" id="TIGR03919">
    <property type="entry name" value="T7SS_EccB"/>
    <property type="match status" value="1"/>
</dbReference>
<dbReference type="Proteomes" id="UP000431080">
    <property type="component" value="Unassembled WGS sequence"/>
</dbReference>
<dbReference type="InterPro" id="IPR007795">
    <property type="entry name" value="T7SS_EccB"/>
</dbReference>
<organism evidence="2 3">
    <name type="scientific">Agromyces agglutinans</name>
    <dbReference type="NCBI Taxonomy" id="2662258"/>
    <lineage>
        <taxon>Bacteria</taxon>
        <taxon>Bacillati</taxon>
        <taxon>Actinomycetota</taxon>
        <taxon>Actinomycetes</taxon>
        <taxon>Micrococcales</taxon>
        <taxon>Microbacteriaceae</taxon>
        <taxon>Agromyces</taxon>
    </lineage>
</organism>
<keyword evidence="1" id="KW-0812">Transmembrane</keyword>
<keyword evidence="1" id="KW-1133">Transmembrane helix</keyword>
<evidence type="ECO:0000313" key="3">
    <source>
        <dbReference type="Proteomes" id="UP000431080"/>
    </source>
</evidence>
<dbReference type="EMBL" id="WJIF01000002">
    <property type="protein sequence ID" value="MRG58881.1"/>
    <property type="molecule type" value="Genomic_DNA"/>
</dbReference>
<sequence>MATKKDLIEAQTFSRRRLLTAFTGGAPGGKELEPSKPLIAVITGIVLSVMLVLGGVFYGLIRPGLPNDWQNNRLIVAGDTGARFVSIEGVLYPVVNTASARLLIPAGQFEVITTDRGTLSGIEIGRSIGIVGAPDELPEPSALIHDAWAACLPEGRTSVVALSSNPVAAPAAGVGLAVTRGDEAFVVAGDRRYAVDDEQVSAVLRAAGLGTVGEREVEGRWLELYTEGEPLAPLVIDGAGAPVTGTSLRVGEAVHAAGSPEADRYLVTAAGELAPLSPLAYQLYLLGTGAELGEAREISPAEIAGLTTASARAGGADWPTDVLGELSAGDIPCAVLDTSGEAPTTRLGMAERELPDVSAAGAVAMQRGAGAVVAAGGSGTDRATTTFVIDATGTAFPVPGSDPEPLQRLGYGEDDVTPVTNAWIAFFPTGPALSPAAAADTAEPASADGG</sequence>
<gene>
    <name evidence="2" type="primary">eccB</name>
    <name evidence="2" type="ORF">GE115_03205</name>
</gene>
<dbReference type="Gene3D" id="3.30.2390.20">
    <property type="entry name" value="Type VII secretion system EccB, repeat 1 domain"/>
    <property type="match status" value="1"/>
</dbReference>
<evidence type="ECO:0000256" key="1">
    <source>
        <dbReference type="SAM" id="Phobius"/>
    </source>
</evidence>
<evidence type="ECO:0000313" key="2">
    <source>
        <dbReference type="EMBL" id="MRG58881.1"/>
    </source>
</evidence>
<reference evidence="2 3" key="1">
    <citation type="submission" date="2019-10" db="EMBL/GenBank/DDBJ databases">
        <authorList>
            <person name="Nie G."/>
            <person name="Ming H."/>
            <person name="Yi B."/>
        </authorList>
    </citation>
    <scope>NUCLEOTIDE SEQUENCE [LARGE SCALE GENOMIC DNA]</scope>
    <source>
        <strain evidence="2 3">CFH 90414</strain>
    </source>
</reference>
<dbReference type="PANTHER" id="PTHR40765">
    <property type="entry name" value="ESX-2 SECRETION SYSTEM ATPASE ECCB2"/>
    <property type="match status" value="1"/>
</dbReference>
<feature type="transmembrane region" description="Helical" evidence="1">
    <location>
        <begin position="38"/>
        <end position="61"/>
    </location>
</feature>